<dbReference type="RefSeq" id="WP_339942851.1">
    <property type="nucleotide sequence ID" value="NZ_BAABGA010000120.1"/>
</dbReference>
<evidence type="ECO:0000313" key="2">
    <source>
        <dbReference type="EMBL" id="GAA4471231.1"/>
    </source>
</evidence>
<keyword evidence="1" id="KW-0472">Membrane</keyword>
<evidence type="ECO:0000256" key="1">
    <source>
        <dbReference type="SAM" id="Phobius"/>
    </source>
</evidence>
<sequence>MSTLPSTEKPRKQPPSVYTVILILAMLFMLVAVIAMYVELSRWAPDYYRTNSAQPGAMVVPVNSSATFA</sequence>
<name>A0ABP8NQL7_9BACT</name>
<keyword evidence="1" id="KW-1133">Transmembrane helix</keyword>
<keyword evidence="1" id="KW-0812">Transmembrane</keyword>
<evidence type="ECO:0000313" key="3">
    <source>
        <dbReference type="Proteomes" id="UP001500840"/>
    </source>
</evidence>
<accession>A0ABP8NQL7</accession>
<protein>
    <submittedName>
        <fullName evidence="2">Uncharacterized protein</fullName>
    </submittedName>
</protein>
<gene>
    <name evidence="2" type="ORF">GCM10023156_65490</name>
</gene>
<keyword evidence="3" id="KW-1185">Reference proteome</keyword>
<comment type="caution">
    <text evidence="2">The sequence shown here is derived from an EMBL/GenBank/DDBJ whole genome shotgun (WGS) entry which is preliminary data.</text>
</comment>
<dbReference type="Proteomes" id="UP001500840">
    <property type="component" value="Unassembled WGS sequence"/>
</dbReference>
<reference evidence="3" key="1">
    <citation type="journal article" date="2019" name="Int. J. Syst. Evol. Microbiol.">
        <title>The Global Catalogue of Microorganisms (GCM) 10K type strain sequencing project: providing services to taxonomists for standard genome sequencing and annotation.</title>
        <authorList>
            <consortium name="The Broad Institute Genomics Platform"/>
            <consortium name="The Broad Institute Genome Sequencing Center for Infectious Disease"/>
            <person name="Wu L."/>
            <person name="Ma J."/>
        </authorList>
    </citation>
    <scope>NUCLEOTIDE SEQUENCE [LARGE SCALE GENOMIC DNA]</scope>
    <source>
        <strain evidence="3">JCM 17759</strain>
    </source>
</reference>
<proteinExistence type="predicted"/>
<organism evidence="2 3">
    <name type="scientific">Novipirellula rosea</name>
    <dbReference type="NCBI Taxonomy" id="1031540"/>
    <lineage>
        <taxon>Bacteria</taxon>
        <taxon>Pseudomonadati</taxon>
        <taxon>Planctomycetota</taxon>
        <taxon>Planctomycetia</taxon>
        <taxon>Pirellulales</taxon>
        <taxon>Pirellulaceae</taxon>
        <taxon>Novipirellula</taxon>
    </lineage>
</organism>
<feature type="transmembrane region" description="Helical" evidence="1">
    <location>
        <begin position="20"/>
        <end position="40"/>
    </location>
</feature>
<dbReference type="EMBL" id="BAABGA010000120">
    <property type="protein sequence ID" value="GAA4471231.1"/>
    <property type="molecule type" value="Genomic_DNA"/>
</dbReference>